<dbReference type="EMBL" id="WMLF01000222">
    <property type="protein sequence ID" value="MBB1245013.1"/>
    <property type="molecule type" value="Genomic_DNA"/>
</dbReference>
<dbReference type="Pfam" id="PF04738">
    <property type="entry name" value="Lant_dehydr_N"/>
    <property type="match status" value="1"/>
</dbReference>
<proteinExistence type="predicted"/>
<sequence length="1017" mass="112542">MRSTTHPTLFQHAGSAVLRAAATPLTSVSVSWPNLDNEASTRDWLRQRWSDERVAEAVGHAAPRLAERVRKVCEGRPISPARLRRIALSLSRYLLRTASRPTPFGLFAGAAAVTVGGPAHADWSEEHTSAVRVDAQWLLDVVSRLESVPGLLERLPVVFTNLTVRRGGQLEVPHGPDRVAVRATRAVEVVRAAAASPIGFSSLAEHMAGRFPESQPYMVHGMLTELVRRGLLITALRTPLTVRDPLTHVVDTLRTVHAETVPGASVLLTELEAVRTEVHGLQHAVNEEQGRTRAHLAQRMRRTSAAGRTPISVDLRLSCDLQLPERVVREAERAASALLRLGREPTGPAAWREYFTAFCERYGTGTLVPVTEAVHPDAGLGYPAGYPNSTRPEPRPVLTRRDERLAALAWRALATGEKEIILTDAVIDTIAEDLLDERYIPPHVEVSVRVQAADAASIDRGDFALVVSPGRAAGTFTARFTDIVPEVAEVYRKLPTVTAGALPAQLSVPPIYPHAENICRTRAFLPHVIALGEHRPPGTNHEDVELIRLDDLALTATRERLHLVSMSRRQVVEPQVFHALAIEKQLPPLARFLLQVPRGGLAAWTEFDWGPHADLPYLPRVRYHRSVLSPARWRLTRSDLGTASSTDARRFRDALAAWRHRWKCPPFVELRDDDRTLRLDLGEATHAALVLAHLDRYGTARLTETDDTSETLGWIGGHAHEVALPLSAARPPAPDPLTGSLPRLTNQQHGQLPAHPDARWLHAQIPTHPERMAEIITDHLPRLLATLSEDCPWWFVRYRSPHESDHLRLRLRTREPHERITHTVALADWAQTLREQQLAGPLTVGTYLPETGRYGTDTVTEVAEAVFAADSTAVAAQLRHLPDDEFDPLALTAAGMVATARGLLGHHEAMRWLQAHPAPVASCDRAVTDQALRLVEPNMAARLPVAVARAWQVRDDALAAYCQALPPEMDLNVVLESLLHMHHNRQRGIDREGEAVCRRLARQTAVTWAARHDGFAR</sequence>
<name>A0ABR6EI52_9ACTN</name>
<feature type="domain" description="Lantibiotic dehydratase N-terminal" evidence="1">
    <location>
        <begin position="51"/>
        <end position="689"/>
    </location>
</feature>
<dbReference type="InterPro" id="IPR006827">
    <property type="entry name" value="Lant_deHydtase_N"/>
</dbReference>
<evidence type="ECO:0000259" key="2">
    <source>
        <dbReference type="Pfam" id="PF14028"/>
    </source>
</evidence>
<dbReference type="NCBIfam" id="TIGR03891">
    <property type="entry name" value="thiopep_ocin"/>
    <property type="match status" value="1"/>
</dbReference>
<comment type="caution">
    <text evidence="3">The sequence shown here is derived from an EMBL/GenBank/DDBJ whole genome shotgun (WGS) entry which is preliminary data.</text>
</comment>
<gene>
    <name evidence="3" type="ORF">GL263_15760</name>
</gene>
<keyword evidence="4" id="KW-1185">Reference proteome</keyword>
<dbReference type="Proteomes" id="UP000766698">
    <property type="component" value="Unassembled WGS sequence"/>
</dbReference>
<dbReference type="RefSeq" id="WP_182856353.1">
    <property type="nucleotide sequence ID" value="NZ_WMLF01000222.1"/>
</dbReference>
<evidence type="ECO:0000259" key="1">
    <source>
        <dbReference type="Pfam" id="PF04738"/>
    </source>
</evidence>
<accession>A0ABR6EI52</accession>
<evidence type="ECO:0000313" key="3">
    <source>
        <dbReference type="EMBL" id="MBB1245013.1"/>
    </source>
</evidence>
<organism evidence="3 4">
    <name type="scientific">Streptomyces durbertensis</name>
    <dbReference type="NCBI Taxonomy" id="2448886"/>
    <lineage>
        <taxon>Bacteria</taxon>
        <taxon>Bacillati</taxon>
        <taxon>Actinomycetota</taxon>
        <taxon>Actinomycetes</taxon>
        <taxon>Kitasatosporales</taxon>
        <taxon>Streptomycetaceae</taxon>
        <taxon>Streptomyces</taxon>
    </lineage>
</organism>
<reference evidence="4" key="1">
    <citation type="journal article" date="2020" name="Syst. Appl. Microbiol.">
        <title>Streptomyces alkaliterrae sp. nov., isolated from an alkaline soil, and emended descriptions of Streptomyces alkaliphilus, Streptomyces calidiresistens and Streptomyces durbertensis.</title>
        <authorList>
            <person name="Swiecimska M."/>
            <person name="Golinska P."/>
            <person name="Nouioui I."/>
            <person name="Wypij M."/>
            <person name="Rai M."/>
            <person name="Sangal V."/>
            <person name="Goodfellow M."/>
        </authorList>
    </citation>
    <scope>NUCLEOTIDE SEQUENCE [LARGE SCALE GENOMIC DNA]</scope>
    <source>
        <strain evidence="4">DSM 104538</strain>
    </source>
</reference>
<dbReference type="Pfam" id="PF14028">
    <property type="entry name" value="Lant_dehydr_C"/>
    <property type="match status" value="1"/>
</dbReference>
<feature type="domain" description="Thiopeptide-type bacteriocin biosynthesis" evidence="2">
    <location>
        <begin position="760"/>
        <end position="1004"/>
    </location>
</feature>
<dbReference type="InterPro" id="IPR023809">
    <property type="entry name" value="Thiopep_bacteriocin_synth_dom"/>
</dbReference>
<evidence type="ECO:0000313" key="4">
    <source>
        <dbReference type="Proteomes" id="UP000766698"/>
    </source>
</evidence>
<protein>
    <submittedName>
        <fullName evidence="3">Lantibiotic dehydratase</fullName>
    </submittedName>
</protein>